<dbReference type="InParanoid" id="G9EL89"/>
<evidence type="ECO:0000313" key="2">
    <source>
        <dbReference type="Proteomes" id="UP000002770"/>
    </source>
</evidence>
<dbReference type="EMBL" id="JH413808">
    <property type="protein sequence ID" value="EHL31978.1"/>
    <property type="molecule type" value="Genomic_DNA"/>
</dbReference>
<sequence>MTIQQKRVVALLDVDNTLIFGAPPDIEYNDKLIDTLLENNVKDVYLFSSMSLKQRTLEERIVLIEYLQSKGLTVHGVICASDLVWNKDKALLQAFYQAMCKTKSDEEILELLSQEQFKPLTHFDDATSGQAFASVRAGVDGWSREDAELYQATASAIRRYLDHNNTSEHKAHVAETEKSYFYQMFARNKPEWSGAVIFVDDADTNINAVKGMHNQLTPEYKLLTLHNRNERREVKNPKNFYQAIIQPFVEITFALFNAFNSYKIERKLTYSTAKKEILERLELSLENCKTSDEVRQVKDDFDKEYQQLNHHRFSFWSDAKTRSATVFDDMVEKREEQLKLK</sequence>
<gene>
    <name evidence="1" type="ORF">LDG_6148</name>
</gene>
<organism evidence="1 2">
    <name type="scientific">Legionella drancourtii LLAP12</name>
    <dbReference type="NCBI Taxonomy" id="658187"/>
    <lineage>
        <taxon>Bacteria</taxon>
        <taxon>Pseudomonadati</taxon>
        <taxon>Pseudomonadota</taxon>
        <taxon>Gammaproteobacteria</taxon>
        <taxon>Legionellales</taxon>
        <taxon>Legionellaceae</taxon>
        <taxon>Legionella</taxon>
    </lineage>
</organism>
<dbReference type="HOGENOM" id="CLU_813266_0_0_6"/>
<accession>G9EL89</accession>
<reference evidence="1 2" key="1">
    <citation type="journal article" date="2011" name="BMC Genomics">
        <title>Insight into cross-talk between intra-amoebal pathogens.</title>
        <authorList>
            <person name="Gimenez G."/>
            <person name="Bertelli C."/>
            <person name="Moliner C."/>
            <person name="Robert C."/>
            <person name="Raoult D."/>
            <person name="Fournier P.E."/>
            <person name="Greub G."/>
        </authorList>
    </citation>
    <scope>NUCLEOTIDE SEQUENCE [LARGE SCALE GENOMIC DNA]</scope>
    <source>
        <strain evidence="1 2">LLAP12</strain>
    </source>
</reference>
<keyword evidence="2" id="KW-1185">Reference proteome</keyword>
<dbReference type="Proteomes" id="UP000002770">
    <property type="component" value="Unassembled WGS sequence"/>
</dbReference>
<dbReference type="AlphaFoldDB" id="G9EL89"/>
<dbReference type="RefSeq" id="WP_006870089.1">
    <property type="nucleotide sequence ID" value="NZ_JH413808.1"/>
</dbReference>
<protein>
    <submittedName>
        <fullName evidence="1">Uncharacterized protein</fullName>
    </submittedName>
</protein>
<dbReference type="OrthoDB" id="5654404at2"/>
<name>G9EL89_9GAMM</name>
<proteinExistence type="predicted"/>
<evidence type="ECO:0000313" key="1">
    <source>
        <dbReference type="EMBL" id="EHL31978.1"/>
    </source>
</evidence>